<dbReference type="AlphaFoldDB" id="A0A0A9FC64"/>
<protein>
    <submittedName>
        <fullName evidence="2">Uncharacterized protein</fullName>
    </submittedName>
</protein>
<accession>A0A0A9FC64</accession>
<reference evidence="2" key="1">
    <citation type="submission" date="2014-09" db="EMBL/GenBank/DDBJ databases">
        <authorList>
            <person name="Magalhaes I.L.F."/>
            <person name="Oliveira U."/>
            <person name="Santos F.R."/>
            <person name="Vidigal T.H.D.A."/>
            <person name="Brescovit A.D."/>
            <person name="Santos A.J."/>
        </authorList>
    </citation>
    <scope>NUCLEOTIDE SEQUENCE</scope>
    <source>
        <tissue evidence="2">Shoot tissue taken approximately 20 cm above the soil surface</tissue>
    </source>
</reference>
<dbReference type="EMBL" id="GBRH01187949">
    <property type="protein sequence ID" value="JAE09947.1"/>
    <property type="molecule type" value="Transcribed_RNA"/>
</dbReference>
<evidence type="ECO:0000313" key="2">
    <source>
        <dbReference type="EMBL" id="JAE09947.1"/>
    </source>
</evidence>
<sequence>MASSRANSSTANGSIGSAPAMPTDIRASLWDHVTILGGGNTKWKCNYCHMRQY</sequence>
<reference evidence="2" key="2">
    <citation type="journal article" date="2015" name="Data Brief">
        <title>Shoot transcriptome of the giant reed, Arundo donax.</title>
        <authorList>
            <person name="Barrero R.A."/>
            <person name="Guerrero F.D."/>
            <person name="Moolhuijzen P."/>
            <person name="Goolsby J.A."/>
            <person name="Tidwell J."/>
            <person name="Bellgard S.E."/>
            <person name="Bellgard M.I."/>
        </authorList>
    </citation>
    <scope>NUCLEOTIDE SEQUENCE</scope>
    <source>
        <tissue evidence="2">Shoot tissue taken approximately 20 cm above the soil surface</tissue>
    </source>
</reference>
<organism evidence="2">
    <name type="scientific">Arundo donax</name>
    <name type="common">Giant reed</name>
    <name type="synonym">Donax arundinaceus</name>
    <dbReference type="NCBI Taxonomy" id="35708"/>
    <lineage>
        <taxon>Eukaryota</taxon>
        <taxon>Viridiplantae</taxon>
        <taxon>Streptophyta</taxon>
        <taxon>Embryophyta</taxon>
        <taxon>Tracheophyta</taxon>
        <taxon>Spermatophyta</taxon>
        <taxon>Magnoliopsida</taxon>
        <taxon>Liliopsida</taxon>
        <taxon>Poales</taxon>
        <taxon>Poaceae</taxon>
        <taxon>PACMAD clade</taxon>
        <taxon>Arundinoideae</taxon>
        <taxon>Arundineae</taxon>
        <taxon>Arundo</taxon>
    </lineage>
</organism>
<feature type="compositionally biased region" description="Polar residues" evidence="1">
    <location>
        <begin position="1"/>
        <end position="15"/>
    </location>
</feature>
<name>A0A0A9FC64_ARUDO</name>
<feature type="region of interest" description="Disordered" evidence="1">
    <location>
        <begin position="1"/>
        <end position="20"/>
    </location>
</feature>
<evidence type="ECO:0000256" key="1">
    <source>
        <dbReference type="SAM" id="MobiDB-lite"/>
    </source>
</evidence>
<proteinExistence type="predicted"/>